<dbReference type="NCBIfam" id="TIGR00199">
    <property type="entry name" value="PncC_domain"/>
    <property type="match status" value="1"/>
</dbReference>
<dbReference type="SUPFAM" id="SSF142433">
    <property type="entry name" value="CinA-like"/>
    <property type="match status" value="1"/>
</dbReference>
<dbReference type="EMBL" id="OCPC01000006">
    <property type="protein sequence ID" value="SOE18750.1"/>
    <property type="molecule type" value="Genomic_DNA"/>
</dbReference>
<dbReference type="Gene3D" id="3.90.950.20">
    <property type="entry name" value="CinA-like"/>
    <property type="match status" value="1"/>
</dbReference>
<sequence length="185" mass="19081">MSTGSNHDDAGSDVEMLAGLRADCRELAQEIIDTFSRGPATMVATAESCTGGLIAAAITDIAGSSAVFDRGFVTYSNEAKQDMLGVRAATLEAYGAVSAQVATEMVLGARRRSRADIAVSVTGVAGPGGGSRDKPVGLVWMGLSGPGDLTSASELRWDPSWSRDMIRAATVCAALEALLGRADLR</sequence>
<reference evidence="3" key="1">
    <citation type="submission" date="2017-08" db="EMBL/GenBank/DDBJ databases">
        <authorList>
            <person name="Varghese N."/>
            <person name="Submissions S."/>
        </authorList>
    </citation>
    <scope>NUCLEOTIDE SEQUENCE [LARGE SCALE GENOMIC DNA]</scope>
    <source>
        <strain evidence="3">KCTC 23107</strain>
    </source>
</reference>
<dbReference type="Pfam" id="PF02464">
    <property type="entry name" value="CinA"/>
    <property type="match status" value="1"/>
</dbReference>
<organism evidence="2 3">
    <name type="scientific">Hoeflea halophila</name>
    <dbReference type="NCBI Taxonomy" id="714899"/>
    <lineage>
        <taxon>Bacteria</taxon>
        <taxon>Pseudomonadati</taxon>
        <taxon>Pseudomonadota</taxon>
        <taxon>Alphaproteobacteria</taxon>
        <taxon>Hyphomicrobiales</taxon>
        <taxon>Rhizobiaceae</taxon>
        <taxon>Hoeflea</taxon>
    </lineage>
</organism>
<protein>
    <submittedName>
        <fullName evidence="2">Nicotinamide-nucleotide amidase</fullName>
    </submittedName>
</protein>
<feature type="domain" description="CinA C-terminal" evidence="1">
    <location>
        <begin position="27"/>
        <end position="179"/>
    </location>
</feature>
<dbReference type="AlphaFoldDB" id="A0A286IF65"/>
<dbReference type="InterPro" id="IPR036653">
    <property type="entry name" value="CinA-like_C"/>
</dbReference>
<name>A0A286IF65_9HYPH</name>
<evidence type="ECO:0000313" key="3">
    <source>
        <dbReference type="Proteomes" id="UP000219465"/>
    </source>
</evidence>
<dbReference type="Proteomes" id="UP000219465">
    <property type="component" value="Unassembled WGS sequence"/>
</dbReference>
<gene>
    <name evidence="2" type="ORF">SAMN05877838_3688</name>
</gene>
<accession>A0A286IF65</accession>
<proteinExistence type="predicted"/>
<evidence type="ECO:0000313" key="2">
    <source>
        <dbReference type="EMBL" id="SOE18750.1"/>
    </source>
</evidence>
<dbReference type="InterPro" id="IPR008136">
    <property type="entry name" value="CinA_C"/>
</dbReference>
<evidence type="ECO:0000259" key="1">
    <source>
        <dbReference type="Pfam" id="PF02464"/>
    </source>
</evidence>
<keyword evidence="3" id="KW-1185">Reference proteome</keyword>